<comment type="similarity">
    <text evidence="2">Belongs to the Nudix hydrolase family. NudF subfamily.</text>
</comment>
<feature type="binding site" evidence="13">
    <location>
        <position position="272"/>
    </location>
    <ligand>
        <name>Mg(2+)</name>
        <dbReference type="ChEBI" id="CHEBI:18420"/>
        <label>1</label>
    </ligand>
</feature>
<feature type="binding site" evidence="13">
    <location>
        <position position="256"/>
    </location>
    <ligand>
        <name>Mg(2+)</name>
        <dbReference type="ChEBI" id="CHEBI:18420"/>
        <label>1</label>
    </ligand>
</feature>
<dbReference type="GO" id="GO:0047631">
    <property type="term" value="F:ADP-ribose diphosphatase activity"/>
    <property type="evidence" value="ECO:0007669"/>
    <property type="project" value="UniProtKB-EC"/>
</dbReference>
<comment type="function">
    <text evidence="8">Acts on ADP-mannose and ADP-glucose as well as ADP-ribose. Prevents glycogen biosynthesis. The reaction catalyzed by this enzyme is a limiting step of the gluconeogenic process.</text>
</comment>
<name>A0A2W7QKQ9_9RHOB</name>
<dbReference type="Proteomes" id="UP000249364">
    <property type="component" value="Unassembled WGS sequence"/>
</dbReference>
<evidence type="ECO:0000313" key="17">
    <source>
        <dbReference type="Proteomes" id="UP000249364"/>
    </source>
</evidence>
<comment type="caution">
    <text evidence="16">The sequence shown here is derived from an EMBL/GenBank/DDBJ whole genome shotgun (WGS) entry which is preliminary data.</text>
</comment>
<gene>
    <name evidence="16" type="ORF">LY56_01836</name>
</gene>
<dbReference type="CDD" id="cd06661">
    <property type="entry name" value="GGCT_like"/>
    <property type="match status" value="1"/>
</dbReference>
<evidence type="ECO:0000256" key="10">
    <source>
        <dbReference type="ARBA" id="ARBA00030308"/>
    </source>
</evidence>
<dbReference type="GO" id="GO:0019144">
    <property type="term" value="F:ADP-sugar diphosphatase activity"/>
    <property type="evidence" value="ECO:0007669"/>
    <property type="project" value="TreeGrafter"/>
</dbReference>
<dbReference type="AlphaFoldDB" id="A0A2W7QKQ9"/>
<keyword evidence="6" id="KW-0378">Hydrolase</keyword>
<keyword evidence="17" id="KW-1185">Reference proteome</keyword>
<dbReference type="EC" id="3.6.1.13" evidence="3"/>
<organism evidence="16 17">
    <name type="scientific">Roseinatronobacter thiooxidans</name>
    <dbReference type="NCBI Taxonomy" id="121821"/>
    <lineage>
        <taxon>Bacteria</taxon>
        <taxon>Pseudomonadati</taxon>
        <taxon>Pseudomonadota</taxon>
        <taxon>Alphaproteobacteria</taxon>
        <taxon>Rhodobacterales</taxon>
        <taxon>Paracoccaceae</taxon>
        <taxon>Roseinatronobacter</taxon>
    </lineage>
</organism>
<evidence type="ECO:0000256" key="11">
    <source>
        <dbReference type="ARBA" id="ARBA00033056"/>
    </source>
</evidence>
<dbReference type="InterPro" id="IPR000086">
    <property type="entry name" value="NUDIX_hydrolase_dom"/>
</dbReference>
<feature type="binding site" evidence="13">
    <location>
        <position position="327"/>
    </location>
    <ligand>
        <name>Mg(2+)</name>
        <dbReference type="ChEBI" id="CHEBI:18420"/>
        <label>1</label>
    </ligand>
</feature>
<evidence type="ECO:0000256" key="12">
    <source>
        <dbReference type="ARBA" id="ARBA00049546"/>
    </source>
</evidence>
<dbReference type="PANTHER" id="PTHR11839">
    <property type="entry name" value="UDP/ADP-SUGAR PYROPHOSPHATASE"/>
    <property type="match status" value="1"/>
</dbReference>
<keyword evidence="7 13" id="KW-0460">Magnesium</keyword>
<dbReference type="GO" id="GO:0046872">
    <property type="term" value="F:metal ion binding"/>
    <property type="evidence" value="ECO:0007669"/>
    <property type="project" value="UniProtKB-KW"/>
</dbReference>
<dbReference type="GO" id="GO:0006753">
    <property type="term" value="P:nucleoside phosphate metabolic process"/>
    <property type="evidence" value="ECO:0007669"/>
    <property type="project" value="TreeGrafter"/>
</dbReference>
<evidence type="ECO:0000256" key="4">
    <source>
        <dbReference type="ARBA" id="ARBA00013297"/>
    </source>
</evidence>
<dbReference type="GO" id="GO:0019693">
    <property type="term" value="P:ribose phosphate metabolic process"/>
    <property type="evidence" value="ECO:0007669"/>
    <property type="project" value="TreeGrafter"/>
</dbReference>
<dbReference type="InterPro" id="IPR013024">
    <property type="entry name" value="GGCT-like"/>
</dbReference>
<dbReference type="SUPFAM" id="SSF55811">
    <property type="entry name" value="Nudix"/>
    <property type="match status" value="1"/>
</dbReference>
<protein>
    <recommendedName>
        <fullName evidence="4">ADP-ribose pyrophosphatase</fullName>
        <ecNumber evidence="3">3.6.1.13</ecNumber>
    </recommendedName>
    <alternativeName>
        <fullName evidence="9">ADP-ribose diphosphatase</fullName>
    </alternativeName>
    <alternativeName>
        <fullName evidence="11">ADP-ribose phosphohydrolase</fullName>
    </alternativeName>
    <alternativeName>
        <fullName evidence="10">Adenosine diphosphoribose pyrophosphatase</fullName>
    </alternativeName>
</protein>
<evidence type="ECO:0000256" key="7">
    <source>
        <dbReference type="ARBA" id="ARBA00022842"/>
    </source>
</evidence>
<dbReference type="CDD" id="cd24155">
    <property type="entry name" value="NUDIX_ADPRase"/>
    <property type="match status" value="1"/>
</dbReference>
<proteinExistence type="inferred from homology"/>
<dbReference type="PROSITE" id="PS51462">
    <property type="entry name" value="NUDIX"/>
    <property type="match status" value="1"/>
</dbReference>
<dbReference type="Gene3D" id="3.90.79.10">
    <property type="entry name" value="Nucleoside Triphosphate Pyrophosphohydrolase"/>
    <property type="match status" value="1"/>
</dbReference>
<evidence type="ECO:0000259" key="15">
    <source>
        <dbReference type="PROSITE" id="PS51462"/>
    </source>
</evidence>
<evidence type="ECO:0000256" key="5">
    <source>
        <dbReference type="ARBA" id="ARBA00022723"/>
    </source>
</evidence>
<evidence type="ECO:0000256" key="13">
    <source>
        <dbReference type="PIRSR" id="PIRSR604385-2"/>
    </source>
</evidence>
<evidence type="ECO:0000256" key="9">
    <source>
        <dbReference type="ARBA" id="ARBA00030162"/>
    </source>
</evidence>
<keyword evidence="5 13" id="KW-0479">Metal-binding</keyword>
<evidence type="ECO:0000256" key="1">
    <source>
        <dbReference type="ARBA" id="ARBA00001946"/>
    </source>
</evidence>
<dbReference type="InterPro" id="IPR015797">
    <property type="entry name" value="NUDIX_hydrolase-like_dom_sf"/>
</dbReference>
<dbReference type="STRING" id="121821.GCA_001870675_00863"/>
<evidence type="ECO:0000256" key="2">
    <source>
        <dbReference type="ARBA" id="ARBA00007482"/>
    </source>
</evidence>
<feature type="domain" description="Nudix hydrolase" evidence="15">
    <location>
        <begin position="214"/>
        <end position="356"/>
    </location>
</feature>
<comment type="cofactor">
    <cofactor evidence="1 13">
        <name>Mg(2+)</name>
        <dbReference type="ChEBI" id="CHEBI:18420"/>
    </cofactor>
</comment>
<dbReference type="InterPro" id="IPR004385">
    <property type="entry name" value="NDP_pyrophosphatase"/>
</dbReference>
<feature type="short sequence motif" description="Nudix box" evidence="14">
    <location>
        <begin position="257"/>
        <end position="279"/>
    </location>
</feature>
<evidence type="ECO:0000313" key="16">
    <source>
        <dbReference type="EMBL" id="PZX44587.1"/>
    </source>
</evidence>
<dbReference type="Gene3D" id="3.10.490.10">
    <property type="entry name" value="Gamma-glutamyl cyclotransferase-like"/>
    <property type="match status" value="1"/>
</dbReference>
<sequence length="377" mass="41412">MIQPVFLFGPFCDLSFLRDVVGEDAPKAGAILDDYALCGVDQSLMPVLVARSGATVEGVIADLDADARARLDVFFAVMGAKPVQVVPRLYQTQTEALTYSLAAHMQCHAAPEWSGTQAAVMRRACTEIMELADAFSAEALQARWPMALAHAASTLRAQADDNPARQRNAWDRHDVEVAQARRPYAWYFSVAEDDLRFRQFGGGFSAVVKRAGFVMCDAVTVLPYDPVRDVVMVIEQFRFGPWLRGARNAWILEPVAGRVDPFETPEDCALRETQEEAQLTLRKDRLLSIGNVYPSPGAITEFLYQYVALTDLPDGAEGVSGLDSEAEDIRSHIIPFTRLMALIQSGEVTNGPLVQSAYWLALNRERLRADAAAQAGG</sequence>
<evidence type="ECO:0000256" key="3">
    <source>
        <dbReference type="ARBA" id="ARBA00012453"/>
    </source>
</evidence>
<comment type="catalytic activity">
    <reaction evidence="12">
        <text>ADP-D-ribose + H2O = D-ribose 5-phosphate + AMP + 2 H(+)</text>
        <dbReference type="Rhea" id="RHEA:10412"/>
        <dbReference type="ChEBI" id="CHEBI:15377"/>
        <dbReference type="ChEBI" id="CHEBI:15378"/>
        <dbReference type="ChEBI" id="CHEBI:57967"/>
        <dbReference type="ChEBI" id="CHEBI:78346"/>
        <dbReference type="ChEBI" id="CHEBI:456215"/>
        <dbReference type="EC" id="3.6.1.13"/>
    </reaction>
</comment>
<evidence type="ECO:0000256" key="6">
    <source>
        <dbReference type="ARBA" id="ARBA00022801"/>
    </source>
</evidence>
<dbReference type="Pfam" id="PF00293">
    <property type="entry name" value="NUDIX"/>
    <property type="match status" value="1"/>
</dbReference>
<evidence type="ECO:0000256" key="14">
    <source>
        <dbReference type="PIRSR" id="PIRSR604385-3"/>
    </source>
</evidence>
<dbReference type="NCBIfam" id="TIGR00052">
    <property type="entry name" value="nudix-type nucleoside diphosphatase, YffH/AdpP family"/>
    <property type="match status" value="1"/>
</dbReference>
<dbReference type="RefSeq" id="WP_071469671.1">
    <property type="nucleotide sequence ID" value="NZ_MEHT01000017.1"/>
</dbReference>
<accession>A0A2W7QKQ9</accession>
<feature type="binding site" evidence="13">
    <location>
        <position position="276"/>
    </location>
    <ligand>
        <name>Mg(2+)</name>
        <dbReference type="ChEBI" id="CHEBI:18420"/>
        <label>1</label>
    </ligand>
</feature>
<dbReference type="EMBL" id="QKZQ01000007">
    <property type="protein sequence ID" value="PZX44587.1"/>
    <property type="molecule type" value="Genomic_DNA"/>
</dbReference>
<dbReference type="PANTHER" id="PTHR11839:SF5">
    <property type="entry name" value="ADP-RIBOSE PYROPHOSPHATASE"/>
    <property type="match status" value="1"/>
</dbReference>
<dbReference type="GO" id="GO:0005829">
    <property type="term" value="C:cytosol"/>
    <property type="evidence" value="ECO:0007669"/>
    <property type="project" value="TreeGrafter"/>
</dbReference>
<evidence type="ECO:0000256" key="8">
    <source>
        <dbReference type="ARBA" id="ARBA00025164"/>
    </source>
</evidence>
<reference evidence="16 17" key="1">
    <citation type="submission" date="2018-06" db="EMBL/GenBank/DDBJ databases">
        <title>Genomic Encyclopedia of Archaeal and Bacterial Type Strains, Phase II (KMG-II): from individual species to whole genera.</title>
        <authorList>
            <person name="Goeker M."/>
        </authorList>
    </citation>
    <scope>NUCLEOTIDE SEQUENCE [LARGE SCALE GENOMIC DNA]</scope>
    <source>
        <strain evidence="16 17">DSM 13087</strain>
    </source>
</reference>